<accession>A0A370I4D6</accession>
<evidence type="ECO:0000313" key="4">
    <source>
        <dbReference type="Proteomes" id="UP000254869"/>
    </source>
</evidence>
<dbReference type="Proteomes" id="UP000254869">
    <property type="component" value="Unassembled WGS sequence"/>
</dbReference>
<feature type="region of interest" description="Disordered" evidence="1">
    <location>
        <begin position="164"/>
        <end position="207"/>
    </location>
</feature>
<gene>
    <name evidence="3" type="ORF">DFR76_10824</name>
</gene>
<dbReference type="AlphaFoldDB" id="A0A370I4D6"/>
<comment type="caution">
    <text evidence="3">The sequence shown here is derived from an EMBL/GenBank/DDBJ whole genome shotgun (WGS) entry which is preliminary data.</text>
</comment>
<evidence type="ECO:0000313" key="3">
    <source>
        <dbReference type="EMBL" id="RDI64194.1"/>
    </source>
</evidence>
<protein>
    <submittedName>
        <fullName evidence="3">Uncharacterized protein</fullName>
    </submittedName>
</protein>
<proteinExistence type="predicted"/>
<feature type="transmembrane region" description="Helical" evidence="2">
    <location>
        <begin position="66"/>
        <end position="85"/>
    </location>
</feature>
<keyword evidence="2" id="KW-1133">Transmembrane helix</keyword>
<keyword evidence="2" id="KW-0812">Transmembrane</keyword>
<name>A0A370I4D6_9NOCA</name>
<evidence type="ECO:0000256" key="1">
    <source>
        <dbReference type="SAM" id="MobiDB-lite"/>
    </source>
</evidence>
<dbReference type="EMBL" id="QQBC01000008">
    <property type="protein sequence ID" value="RDI64194.1"/>
    <property type="molecule type" value="Genomic_DNA"/>
</dbReference>
<feature type="compositionally biased region" description="Low complexity" evidence="1">
    <location>
        <begin position="173"/>
        <end position="184"/>
    </location>
</feature>
<feature type="transmembrane region" description="Helical" evidence="2">
    <location>
        <begin position="116"/>
        <end position="139"/>
    </location>
</feature>
<keyword evidence="2" id="KW-0472">Membrane</keyword>
<keyword evidence="4" id="KW-1185">Reference proteome</keyword>
<organism evidence="3 4">
    <name type="scientific">Nocardia pseudobrasiliensis</name>
    <dbReference type="NCBI Taxonomy" id="45979"/>
    <lineage>
        <taxon>Bacteria</taxon>
        <taxon>Bacillati</taxon>
        <taxon>Actinomycetota</taxon>
        <taxon>Actinomycetes</taxon>
        <taxon>Mycobacteriales</taxon>
        <taxon>Nocardiaceae</taxon>
        <taxon>Nocardia</taxon>
    </lineage>
</organism>
<sequence length="207" mass="22095">MPEPLTRSQNAPPHCFIPAPRGSRVVRYSGSRTRLFIEYRQVRTVRLRERKAVHLHAASRSAGTRLAGSAFAALFLMVAIGWWLAPGDRYAAAPPDPPTATPRFEFTATAVSTGGITTITAVILGFLIVGAAAIGLIFYPPAREIPQRPRRSRAAVGAGITPRAHPVRSWRPSSGTRGCSWSSSAGRSADRWPGASPDRTALGAACG</sequence>
<reference evidence="3 4" key="1">
    <citation type="submission" date="2018-07" db="EMBL/GenBank/DDBJ databases">
        <title>Genomic Encyclopedia of Type Strains, Phase IV (KMG-IV): sequencing the most valuable type-strain genomes for metagenomic binning, comparative biology and taxonomic classification.</title>
        <authorList>
            <person name="Goeker M."/>
        </authorList>
    </citation>
    <scope>NUCLEOTIDE SEQUENCE [LARGE SCALE GENOMIC DNA]</scope>
    <source>
        <strain evidence="3 4">DSM 44290</strain>
    </source>
</reference>
<evidence type="ECO:0000256" key="2">
    <source>
        <dbReference type="SAM" id="Phobius"/>
    </source>
</evidence>